<protein>
    <recommendedName>
        <fullName evidence="3">TLDc domain-containing protein</fullName>
    </recommendedName>
</protein>
<evidence type="ECO:0008006" key="3">
    <source>
        <dbReference type="Google" id="ProtNLM"/>
    </source>
</evidence>
<evidence type="ECO:0000313" key="2">
    <source>
        <dbReference type="Proteomes" id="UP000041254"/>
    </source>
</evidence>
<dbReference type="VEuPathDB" id="CryptoDB:Vbra_5245"/>
<evidence type="ECO:0000313" key="1">
    <source>
        <dbReference type="EMBL" id="CEL98357.1"/>
    </source>
</evidence>
<dbReference type="InParanoid" id="A0A0G4EMW3"/>
<reference evidence="1 2" key="1">
    <citation type="submission" date="2014-11" db="EMBL/GenBank/DDBJ databases">
        <authorList>
            <person name="Zhu J."/>
            <person name="Qi W."/>
            <person name="Song R."/>
        </authorList>
    </citation>
    <scope>NUCLEOTIDE SEQUENCE [LARGE SCALE GENOMIC DNA]</scope>
</reference>
<gene>
    <name evidence="1" type="ORF">Vbra_5245</name>
</gene>
<organism evidence="1 2">
    <name type="scientific">Vitrella brassicaformis (strain CCMP3155)</name>
    <dbReference type="NCBI Taxonomy" id="1169540"/>
    <lineage>
        <taxon>Eukaryota</taxon>
        <taxon>Sar</taxon>
        <taxon>Alveolata</taxon>
        <taxon>Colpodellida</taxon>
        <taxon>Vitrellaceae</taxon>
        <taxon>Vitrella</taxon>
    </lineage>
</organism>
<dbReference type="AlphaFoldDB" id="A0A0G4EMW3"/>
<dbReference type="EMBL" id="CDMY01000268">
    <property type="protein sequence ID" value="CEL98357.1"/>
    <property type="molecule type" value="Genomic_DNA"/>
</dbReference>
<proteinExistence type="predicted"/>
<sequence>MLAKRKPRPAAIFAVDNGVFRESVINHWSQLLSVELMKHNSLKIYSGYAGYGGRPAANIRSCYQWTGSDYMPAGFMRVRNSIGDAVLGGSREFMVEEIEVLHVMD</sequence>
<name>A0A0G4EMW3_VITBC</name>
<dbReference type="PhylomeDB" id="A0A0G4EMW3"/>
<keyword evidence="2" id="KW-1185">Reference proteome</keyword>
<dbReference type="Proteomes" id="UP000041254">
    <property type="component" value="Unassembled WGS sequence"/>
</dbReference>
<accession>A0A0G4EMW3</accession>